<evidence type="ECO:0000259" key="5">
    <source>
        <dbReference type="Pfam" id="PF25997"/>
    </source>
</evidence>
<dbReference type="AlphaFoldDB" id="A0A6L9EP94"/>
<feature type="domain" description="YhbJ barrel-sandwich hybrid" evidence="5">
    <location>
        <begin position="45"/>
        <end position="112"/>
    </location>
</feature>
<dbReference type="InterPro" id="IPR050465">
    <property type="entry name" value="UPF0194_transport"/>
</dbReference>
<evidence type="ECO:0000313" key="6">
    <source>
        <dbReference type="EMBL" id="NAS18477.1"/>
    </source>
</evidence>
<dbReference type="InterPro" id="IPR058635">
    <property type="entry name" value="BSH_YhbJ"/>
</dbReference>
<evidence type="ECO:0000259" key="4">
    <source>
        <dbReference type="Pfam" id="PF25990"/>
    </source>
</evidence>
<dbReference type="GO" id="GO:0055085">
    <property type="term" value="P:transmembrane transport"/>
    <property type="evidence" value="ECO:0007669"/>
    <property type="project" value="InterPro"/>
</dbReference>
<gene>
    <name evidence="6" type="ORF">GND98_011500</name>
</gene>
<comment type="subcellular location">
    <subcellularLocation>
        <location evidence="1">Cell envelope</location>
    </subcellularLocation>
</comment>
<dbReference type="Gene3D" id="2.40.50.100">
    <property type="match status" value="1"/>
</dbReference>
<keyword evidence="3" id="KW-0812">Transmembrane</keyword>
<organism evidence="6 7">
    <name type="scientific">Clostridium butyricum</name>
    <dbReference type="NCBI Taxonomy" id="1492"/>
    <lineage>
        <taxon>Bacteria</taxon>
        <taxon>Bacillati</taxon>
        <taxon>Bacillota</taxon>
        <taxon>Clostridia</taxon>
        <taxon>Eubacteriales</taxon>
        <taxon>Clostridiaceae</taxon>
        <taxon>Clostridium</taxon>
    </lineage>
</organism>
<dbReference type="Gene3D" id="2.40.30.170">
    <property type="match status" value="1"/>
</dbReference>
<sequence>MKIPKKIIYPVLIVLVIVSCSIGYYFYSTNVLYFKTDNAKITSKMYTITPVTNGKVIEWNVDVGDVVKKDQVLGRQQVLPYITSPINGTIVKNDVVKNETVSAATALAIVADTDNMYVGVNIEETDIRKILVGQDVKITLDAYPDKTFKGKVTEIDNTTQTYFSGTSSLSTSGTYTKITQLVPVKVSIENNDNLPLTLGMNAIVKIKLK</sequence>
<dbReference type="EMBL" id="WOFV02000034">
    <property type="protein sequence ID" value="NAS18477.1"/>
    <property type="molecule type" value="Genomic_DNA"/>
</dbReference>
<keyword evidence="2" id="KW-0175">Coiled coil</keyword>
<protein>
    <submittedName>
        <fullName evidence="6">HlyD family efflux transporter periplasmic adaptor subunit</fullName>
    </submittedName>
</protein>
<evidence type="ECO:0000313" key="7">
    <source>
        <dbReference type="Proteomes" id="UP000474042"/>
    </source>
</evidence>
<evidence type="ECO:0000256" key="2">
    <source>
        <dbReference type="ARBA" id="ARBA00023054"/>
    </source>
</evidence>
<keyword evidence="3" id="KW-1133">Transmembrane helix</keyword>
<dbReference type="Pfam" id="PF25990">
    <property type="entry name" value="Beta-barrel_YknX"/>
    <property type="match status" value="1"/>
</dbReference>
<dbReference type="PROSITE" id="PS51257">
    <property type="entry name" value="PROKAR_LIPOPROTEIN"/>
    <property type="match status" value="1"/>
</dbReference>
<proteinExistence type="predicted"/>
<feature type="domain" description="YknX-like beta-barrel" evidence="4">
    <location>
        <begin position="118"/>
        <end position="206"/>
    </location>
</feature>
<accession>A0A6L9EP94</accession>
<dbReference type="SUPFAM" id="SSF51230">
    <property type="entry name" value="Single hybrid motif"/>
    <property type="match status" value="1"/>
</dbReference>
<dbReference type="PANTHER" id="PTHR32347">
    <property type="entry name" value="EFFLUX SYSTEM COMPONENT YKNX-RELATED"/>
    <property type="match status" value="1"/>
</dbReference>
<evidence type="ECO:0000256" key="1">
    <source>
        <dbReference type="ARBA" id="ARBA00004196"/>
    </source>
</evidence>
<comment type="caution">
    <text evidence="6">The sequence shown here is derived from an EMBL/GenBank/DDBJ whole genome shotgun (WGS) entry which is preliminary data.</text>
</comment>
<dbReference type="GO" id="GO:0030313">
    <property type="term" value="C:cell envelope"/>
    <property type="evidence" value="ECO:0007669"/>
    <property type="project" value="UniProtKB-SubCell"/>
</dbReference>
<dbReference type="Proteomes" id="UP000474042">
    <property type="component" value="Unassembled WGS sequence"/>
</dbReference>
<name>A0A6L9EP94_CLOBU</name>
<keyword evidence="3" id="KW-0472">Membrane</keyword>
<reference evidence="6 7" key="1">
    <citation type="submission" date="2020-01" db="EMBL/GenBank/DDBJ databases">
        <title>Genome sequence of a 1,3-propanediol producer, Clostridium butyricum S3.</title>
        <authorList>
            <person name="Zhou J."/>
        </authorList>
    </citation>
    <scope>NUCLEOTIDE SEQUENCE [LARGE SCALE GENOMIC DNA]</scope>
    <source>
        <strain evidence="6 7">S3</strain>
    </source>
</reference>
<dbReference type="InterPro" id="IPR011053">
    <property type="entry name" value="Single_hybrid_motif"/>
</dbReference>
<dbReference type="Pfam" id="PF25997">
    <property type="entry name" value="BSH_YhbJ"/>
    <property type="match status" value="1"/>
</dbReference>
<dbReference type="InterPro" id="IPR058636">
    <property type="entry name" value="Beta-barrel_YknX"/>
</dbReference>
<feature type="transmembrane region" description="Helical" evidence="3">
    <location>
        <begin position="7"/>
        <end position="27"/>
    </location>
</feature>
<evidence type="ECO:0000256" key="3">
    <source>
        <dbReference type="SAM" id="Phobius"/>
    </source>
</evidence>